<reference evidence="2" key="1">
    <citation type="journal article" date="2023" name="Mol. Phylogenet. Evol.">
        <title>Genome-scale phylogeny and comparative genomics of the fungal order Sordariales.</title>
        <authorList>
            <person name="Hensen N."/>
            <person name="Bonometti L."/>
            <person name="Westerberg I."/>
            <person name="Brannstrom I.O."/>
            <person name="Guillou S."/>
            <person name="Cros-Aarteil S."/>
            <person name="Calhoun S."/>
            <person name="Haridas S."/>
            <person name="Kuo A."/>
            <person name="Mondo S."/>
            <person name="Pangilinan J."/>
            <person name="Riley R."/>
            <person name="LaButti K."/>
            <person name="Andreopoulos B."/>
            <person name="Lipzen A."/>
            <person name="Chen C."/>
            <person name="Yan M."/>
            <person name="Daum C."/>
            <person name="Ng V."/>
            <person name="Clum A."/>
            <person name="Steindorff A."/>
            <person name="Ohm R.A."/>
            <person name="Martin F."/>
            <person name="Silar P."/>
            <person name="Natvig D.O."/>
            <person name="Lalanne C."/>
            <person name="Gautier V."/>
            <person name="Ament-Velasquez S.L."/>
            <person name="Kruys A."/>
            <person name="Hutchinson M.I."/>
            <person name="Powell A.J."/>
            <person name="Barry K."/>
            <person name="Miller A.N."/>
            <person name="Grigoriev I.V."/>
            <person name="Debuchy R."/>
            <person name="Gladieux P."/>
            <person name="Hiltunen Thoren M."/>
            <person name="Johannesson H."/>
        </authorList>
    </citation>
    <scope>NUCLEOTIDE SEQUENCE</scope>
    <source>
        <strain evidence="2">CBS 626.80</strain>
    </source>
</reference>
<organism evidence="2 3">
    <name type="scientific">Pseudoneurospora amorphoporcata</name>
    <dbReference type="NCBI Taxonomy" id="241081"/>
    <lineage>
        <taxon>Eukaryota</taxon>
        <taxon>Fungi</taxon>
        <taxon>Dikarya</taxon>
        <taxon>Ascomycota</taxon>
        <taxon>Pezizomycotina</taxon>
        <taxon>Sordariomycetes</taxon>
        <taxon>Sordariomycetidae</taxon>
        <taxon>Sordariales</taxon>
        <taxon>Sordariaceae</taxon>
        <taxon>Pseudoneurospora</taxon>
    </lineage>
</organism>
<feature type="signal peptide" evidence="1">
    <location>
        <begin position="1"/>
        <end position="24"/>
    </location>
</feature>
<gene>
    <name evidence="2" type="ORF">QBC32DRAFT_408021</name>
</gene>
<evidence type="ECO:0000256" key="1">
    <source>
        <dbReference type="SAM" id="SignalP"/>
    </source>
</evidence>
<feature type="chain" id="PRO_5043045349" description="Ecp2 effector protein domain-containing protein" evidence="1">
    <location>
        <begin position="25"/>
        <end position="103"/>
    </location>
</feature>
<evidence type="ECO:0008006" key="4">
    <source>
        <dbReference type="Google" id="ProtNLM"/>
    </source>
</evidence>
<sequence>MFSSFILSGAVLAVLNALPTTALAFPTTPGDVNITAASSHPILEARNDRDIINIDCDLKSKNSGTWGKWEIDPTGAKELESYGEIAWAAQQVYDTCQWKGAFT</sequence>
<name>A0AAN6NQQ9_9PEZI</name>
<accession>A0AAN6NQQ9</accession>
<keyword evidence="1" id="KW-0732">Signal</keyword>
<proteinExistence type="predicted"/>
<reference evidence="2" key="2">
    <citation type="submission" date="2023-06" db="EMBL/GenBank/DDBJ databases">
        <authorList>
            <consortium name="Lawrence Berkeley National Laboratory"/>
            <person name="Mondo S.J."/>
            <person name="Hensen N."/>
            <person name="Bonometti L."/>
            <person name="Westerberg I."/>
            <person name="Brannstrom I.O."/>
            <person name="Guillou S."/>
            <person name="Cros-Aarteil S."/>
            <person name="Calhoun S."/>
            <person name="Haridas S."/>
            <person name="Kuo A."/>
            <person name="Pangilinan J."/>
            <person name="Riley R."/>
            <person name="Labutti K."/>
            <person name="Andreopoulos B."/>
            <person name="Lipzen A."/>
            <person name="Chen C."/>
            <person name="Yanf M."/>
            <person name="Daum C."/>
            <person name="Ng V."/>
            <person name="Clum A."/>
            <person name="Steindorff A."/>
            <person name="Ohm R."/>
            <person name="Martin F."/>
            <person name="Silar P."/>
            <person name="Natvig D."/>
            <person name="Lalanne C."/>
            <person name="Gautier V."/>
            <person name="Ament-Velasquez S.L."/>
            <person name="Kruys A."/>
            <person name="Hutchinson M.I."/>
            <person name="Powell A.J."/>
            <person name="Barry K."/>
            <person name="Miller A.N."/>
            <person name="Grigoriev I.V."/>
            <person name="Debuchy R."/>
            <person name="Gladieux P."/>
            <person name="Thoren M.H."/>
            <person name="Johannesson H."/>
        </authorList>
    </citation>
    <scope>NUCLEOTIDE SEQUENCE</scope>
    <source>
        <strain evidence="2">CBS 626.80</strain>
    </source>
</reference>
<protein>
    <recommendedName>
        <fullName evidence="4">Ecp2 effector protein domain-containing protein</fullName>
    </recommendedName>
</protein>
<dbReference type="EMBL" id="MU859221">
    <property type="protein sequence ID" value="KAK3949273.1"/>
    <property type="molecule type" value="Genomic_DNA"/>
</dbReference>
<evidence type="ECO:0000313" key="3">
    <source>
        <dbReference type="Proteomes" id="UP001303222"/>
    </source>
</evidence>
<comment type="caution">
    <text evidence="2">The sequence shown here is derived from an EMBL/GenBank/DDBJ whole genome shotgun (WGS) entry which is preliminary data.</text>
</comment>
<keyword evidence="3" id="KW-1185">Reference proteome</keyword>
<evidence type="ECO:0000313" key="2">
    <source>
        <dbReference type="EMBL" id="KAK3949273.1"/>
    </source>
</evidence>
<dbReference type="AlphaFoldDB" id="A0AAN6NQQ9"/>
<dbReference type="Proteomes" id="UP001303222">
    <property type="component" value="Unassembled WGS sequence"/>
</dbReference>